<keyword evidence="5" id="KW-0378">Hydrolase</keyword>
<dbReference type="Proteomes" id="UP001057134">
    <property type="component" value="Chromosome"/>
</dbReference>
<dbReference type="InterPro" id="IPR051465">
    <property type="entry name" value="Cell_Envelope_Struct_Comp"/>
</dbReference>
<evidence type="ECO:0000256" key="1">
    <source>
        <dbReference type="SAM" id="MobiDB-lite"/>
    </source>
</evidence>
<dbReference type="Pfam" id="PF12733">
    <property type="entry name" value="Cadherin-like"/>
    <property type="match status" value="3"/>
</dbReference>
<gene>
    <name evidence="5" type="primary">xynA1_24</name>
    <name evidence="5" type="ORF">SK3146_05592</name>
</gene>
<feature type="compositionally biased region" description="Low complexity" evidence="1">
    <location>
        <begin position="1655"/>
        <end position="1683"/>
    </location>
</feature>
<dbReference type="InterPro" id="IPR000421">
    <property type="entry name" value="FA58C"/>
</dbReference>
<dbReference type="Pfam" id="PF26628">
    <property type="entry name" value="DUF8202"/>
    <property type="match status" value="1"/>
</dbReference>
<dbReference type="InterPro" id="IPR003343">
    <property type="entry name" value="Big_2"/>
</dbReference>
<dbReference type="EC" id="3.2.1.8" evidence="5"/>
<dbReference type="PROSITE" id="PS51272">
    <property type="entry name" value="SLH"/>
    <property type="match status" value="3"/>
</dbReference>
<proteinExistence type="predicted"/>
<dbReference type="InterPro" id="IPR012334">
    <property type="entry name" value="Pectin_lyas_fold"/>
</dbReference>
<dbReference type="GO" id="GO:0031176">
    <property type="term" value="F:endo-1,4-beta-xylanase activity"/>
    <property type="evidence" value="ECO:0007669"/>
    <property type="project" value="UniProtKB-EC"/>
</dbReference>
<dbReference type="InterPro" id="IPR011050">
    <property type="entry name" value="Pectin_lyase_fold/virulence"/>
</dbReference>
<dbReference type="PANTHER" id="PTHR43308">
    <property type="entry name" value="OUTER MEMBRANE PROTEIN ALPHA-RELATED"/>
    <property type="match status" value="1"/>
</dbReference>
<name>A0ABY4RX14_9BACL</name>
<feature type="region of interest" description="Disordered" evidence="1">
    <location>
        <begin position="1310"/>
        <end position="1332"/>
    </location>
</feature>
<keyword evidence="2" id="KW-0732">Signal</keyword>
<dbReference type="Gene3D" id="2.160.20.10">
    <property type="entry name" value="Single-stranded right-handed beta-helix, Pectin lyase-like"/>
    <property type="match status" value="1"/>
</dbReference>
<dbReference type="SUPFAM" id="SSF51126">
    <property type="entry name" value="Pectin lyase-like"/>
    <property type="match status" value="2"/>
</dbReference>
<dbReference type="InterPro" id="IPR039513">
    <property type="entry name" value="PL-6"/>
</dbReference>
<feature type="domain" description="SLH" evidence="4">
    <location>
        <begin position="1822"/>
        <end position="1875"/>
    </location>
</feature>
<evidence type="ECO:0000313" key="6">
    <source>
        <dbReference type="Proteomes" id="UP001057134"/>
    </source>
</evidence>
<protein>
    <submittedName>
        <fullName evidence="5">Endo-1,4-beta-xylanase A</fullName>
        <ecNumber evidence="5">3.2.1.8</ecNumber>
    </submittedName>
</protein>
<dbReference type="SUPFAM" id="SSF49373">
    <property type="entry name" value="Invasin/intimin cell-adhesion fragments"/>
    <property type="match status" value="1"/>
</dbReference>
<feature type="region of interest" description="Disordered" evidence="1">
    <location>
        <begin position="1632"/>
        <end position="1698"/>
    </location>
</feature>
<reference evidence="5" key="2">
    <citation type="journal article" date="2021" name="J Anim Sci Technol">
        <title>Complete genome sequence of Paenibacillus konkukensis sp. nov. SK3146 as a potential probiotic strain.</title>
        <authorList>
            <person name="Jung H.I."/>
            <person name="Park S."/>
            <person name="Niu K.M."/>
            <person name="Lee S.W."/>
            <person name="Kothari D."/>
            <person name="Yi K.J."/>
            <person name="Kim S.K."/>
        </authorList>
    </citation>
    <scope>NUCLEOTIDE SEQUENCE</scope>
    <source>
        <strain evidence="5">SK3146</strain>
    </source>
</reference>
<dbReference type="SMART" id="SM00635">
    <property type="entry name" value="BID_2"/>
    <property type="match status" value="1"/>
</dbReference>
<evidence type="ECO:0000256" key="2">
    <source>
        <dbReference type="SAM" id="SignalP"/>
    </source>
</evidence>
<accession>A0ABY4RX14</accession>
<dbReference type="Pfam" id="PF14592">
    <property type="entry name" value="Chondroitinas_B"/>
    <property type="match status" value="2"/>
</dbReference>
<dbReference type="Pfam" id="PF00395">
    <property type="entry name" value="SLH"/>
    <property type="match status" value="3"/>
</dbReference>
<dbReference type="SUPFAM" id="SSF49785">
    <property type="entry name" value="Galactose-binding domain-like"/>
    <property type="match status" value="1"/>
</dbReference>
<evidence type="ECO:0000259" key="3">
    <source>
        <dbReference type="PROSITE" id="PS50022"/>
    </source>
</evidence>
<organism evidence="5 6">
    <name type="scientific">Paenibacillus konkukensis</name>
    <dbReference type="NCBI Taxonomy" id="2020716"/>
    <lineage>
        <taxon>Bacteria</taxon>
        <taxon>Bacillati</taxon>
        <taxon>Bacillota</taxon>
        <taxon>Bacilli</taxon>
        <taxon>Bacillales</taxon>
        <taxon>Paenibacillaceae</taxon>
        <taxon>Paenibacillus</taxon>
    </lineage>
</organism>
<sequence>MNKKGLSKAVYIGLTLALMLGGMPAAPSAVRAAAAGTPGGVDSAGLRLWLKADANSVELAGDSVNRWKDSSPNGNDFINDGTVDALASRTKPKYVAENDSLNFQPTVRFTRSSNGSILQDVDGVFADGEKVNNASLFTVTGGLPKMGTSSIFNQPLAVGSLGAYIPLTPKATPDVGYVTWDVGDSGSTRLQTSNIDILNDYSVWGLHFDAYPETVGSNVYQSITRDGKQEATGTQTRAPMTGKGGAAASIGSAAGGGSGYEGNMGELILFTNPLTAVQKRQVDTYLAIKFGLTLKEGDYLSAGPSPQIVWNAAANAGYGNHIAGIGADEVGALQQTQGRSSQKDQNRQILVTAKQPLADKQYLMWGDNDSQDDGVPYGTDYKRLSRIWKVQQTGGVGTVQVAVPADLIPLGGVLLTSGGTDFGSASATPMTAATIHGAPYYVADAALASGSYFTFAEKLPDVQLTKLEIWNGAENALGGFDPGKMNGYEALVPEGADQVKIAAQAGGGVDLKLTLTNYLQADAPVADPDRVPLVPGVNRLKLTLSSGDSINVYTVDIIRKLAVAEDGRIELNAGSVTASSYQPNTNYVPANVVDGNWEDPESRWSASGQGQWLQFDLGQPQPVTYVQIAFLNAAERLSTFEILESNDPDFASSTVLLEKRKSRSLQATDSVLQPYVLSKPSTARYLRFVGYGNTASGSSGNWNSLTEVALYTGTPPVIVEPEEPTGPPQAGDVPEGPPPVLDVIPVSTAEQLQTALDQARPGIEIRLKSGSYEQNGPFVIKDKQGTAALPIRITAEEQGGAIIKGNSYLHIENSSYVEVSGLVFNNGIGMPGLDYRGIDKDLAAGIKGEDPSSATVPKAQLPHAQVHPGIELYNSSNISVLRNKFALDETGQPYRFTASDEIGSVWCLVNIEGSCRIGGDHYDADRPVYTGDTPFTNSSLQTDNGTNRHFIRVEGIGSHNRIAYNDIGPKKGFGATVIYDGKEGYNVSQYDVIEYNYFHDIGPRVTNGLEAIRLGLSGLSLASGHVTIQHNLFDGLNGEDEIVSVKSSDNVIRYNTVRNSYGGIVARHGHRNSFYGNFIFGDGKTPGFSGFRIYGNDHKIYNNYMEGLTTNVIRLDGGTEDAGPDGSTNPTVKWLEGTTEQTAKLRDLPADKQTEILRGHWRQYNVEVFNNTLVNVGNSTSSFSIGGRNYQPVGTKVYNNVVYSNAGVMFNETSAAQNAPENERQIYVGNLVEGTANPTNISNAARVPASAIEKKPLQLVRSADGLIRLSASSPAIDAAKAPYLPQEDMDGQTRYNMPDAGADEYDRQIAPTNRPLTPADVGPDAGKTQEEGEAGLSALSFDPEGGLVPAFNEDVTSYQMTVPAEQGSLKVIPTAITGGSLITVTADGAGPVQVASGQPSGAIAIAEGGTVLVVQVSLPSGKSKSYTIAVQRGQGGEPSSPPTDEPIDELRFADNAYSLKVNGTQSTVVYAVYQGSSRLLTGASFHTENPQIADVDSQGRLTGVSQGATVVVATYKQYNARAAVTVTGDQAPSGEAGLGSLSLSPVEEMTPSFDSNTTAYNATMPYNESLLTIMPSALTSGSQITVSVDGASPQTVASGQSCTVTVGQGGGIITIEVALPSGTSKTYTIAVHKGSAPPSQPGDNGSTVIVRHRSGSSGSAPAPAEVTPAVPSEPGTTAPGTTSPLPPAPGASAPAERPLFSDTAGHWAESAIAKASGLGIVNGYPDGSFKPDEPMTRLQFAVLLVRALKVTSADAKAEFADQTDIPDWALPEIGAAVQAGIIQGYEDGTLRPGKEINRAEMITMLARALKRDGEPAAAPMSFADGNEIPDWAAASVSYAVSAGIMQGKQAGRFAPGDIATRAEAVTVIIRMLELQ</sequence>
<keyword evidence="6" id="KW-1185">Reference proteome</keyword>
<feature type="chain" id="PRO_5046210793" evidence="2">
    <location>
        <begin position="26"/>
        <end position="1875"/>
    </location>
</feature>
<dbReference type="InterPro" id="IPR001119">
    <property type="entry name" value="SLH_dom"/>
</dbReference>
<dbReference type="CDD" id="cd14251">
    <property type="entry name" value="PL-6"/>
    <property type="match status" value="1"/>
</dbReference>
<dbReference type="PANTHER" id="PTHR43308:SF5">
    <property type="entry name" value="S-LAYER PROTEIN _ PEPTIDOGLYCAN ENDO-BETA-N-ACETYLGLUCOSAMINIDASE"/>
    <property type="match status" value="1"/>
</dbReference>
<evidence type="ECO:0000313" key="5">
    <source>
        <dbReference type="EMBL" id="UQZ86299.1"/>
    </source>
</evidence>
<dbReference type="EMBL" id="CP027059">
    <property type="protein sequence ID" value="UQZ86299.1"/>
    <property type="molecule type" value="Genomic_DNA"/>
</dbReference>
<dbReference type="Gene3D" id="2.60.40.1080">
    <property type="match status" value="1"/>
</dbReference>
<keyword evidence="5" id="KW-0326">Glycosidase</keyword>
<dbReference type="PROSITE" id="PS50022">
    <property type="entry name" value="FA58C_3"/>
    <property type="match status" value="1"/>
</dbReference>
<dbReference type="InterPro" id="IPR058515">
    <property type="entry name" value="DUF8202"/>
</dbReference>
<feature type="domain" description="F5/8 type C" evidence="3">
    <location>
        <begin position="555"/>
        <end position="713"/>
    </location>
</feature>
<feature type="domain" description="SLH" evidence="4">
    <location>
        <begin position="1759"/>
        <end position="1819"/>
    </location>
</feature>
<dbReference type="Gene3D" id="2.60.120.260">
    <property type="entry name" value="Galactose-binding domain-like"/>
    <property type="match status" value="1"/>
</dbReference>
<evidence type="ECO:0000259" key="4">
    <source>
        <dbReference type="PROSITE" id="PS51272"/>
    </source>
</evidence>
<reference evidence="5" key="1">
    <citation type="submission" date="2018-02" db="EMBL/GenBank/DDBJ databases">
        <authorList>
            <person name="Kim S.-K."/>
            <person name="Jung H.-I."/>
            <person name="Lee S.-W."/>
        </authorList>
    </citation>
    <scope>NUCLEOTIDE SEQUENCE</scope>
    <source>
        <strain evidence="5">SK3146</strain>
    </source>
</reference>
<dbReference type="InterPro" id="IPR008964">
    <property type="entry name" value="Invasin/intimin_cell_adhesion"/>
</dbReference>
<dbReference type="InterPro" id="IPR008979">
    <property type="entry name" value="Galactose-bd-like_sf"/>
</dbReference>
<feature type="domain" description="SLH" evidence="4">
    <location>
        <begin position="1695"/>
        <end position="1758"/>
    </location>
</feature>
<dbReference type="InterPro" id="IPR025883">
    <property type="entry name" value="Cadherin-like_domain"/>
</dbReference>
<dbReference type="Pfam" id="PF00754">
    <property type="entry name" value="F5_F8_type_C"/>
    <property type="match status" value="1"/>
</dbReference>
<feature type="signal peptide" evidence="2">
    <location>
        <begin position="1"/>
        <end position="25"/>
    </location>
</feature>
<feature type="region of interest" description="Disordered" evidence="1">
    <location>
        <begin position="226"/>
        <end position="248"/>
    </location>
</feature>